<dbReference type="RefSeq" id="WP_338888225.1">
    <property type="nucleotide sequence ID" value="NZ_CP147846.1"/>
</dbReference>
<dbReference type="EMBL" id="CP147846">
    <property type="protein sequence ID" value="WXG68186.1"/>
    <property type="molecule type" value="Genomic_DNA"/>
</dbReference>
<dbReference type="Pfam" id="PF03729">
    <property type="entry name" value="DUF308"/>
    <property type="match status" value="2"/>
</dbReference>
<proteinExistence type="predicted"/>
<dbReference type="InterPro" id="IPR005325">
    <property type="entry name" value="DUF308_memb"/>
</dbReference>
<feature type="transmembrane region" description="Helical" evidence="1">
    <location>
        <begin position="81"/>
        <end position="101"/>
    </location>
</feature>
<organism evidence="2 3">
    <name type="scientific">Rhodococcus sovatensis</name>
    <dbReference type="NCBI Taxonomy" id="1805840"/>
    <lineage>
        <taxon>Bacteria</taxon>
        <taxon>Bacillati</taxon>
        <taxon>Actinomycetota</taxon>
        <taxon>Actinomycetes</taxon>
        <taxon>Mycobacteriales</taxon>
        <taxon>Nocardiaceae</taxon>
        <taxon>Rhodococcus</taxon>
    </lineage>
</organism>
<feature type="transmembrane region" description="Helical" evidence="1">
    <location>
        <begin position="107"/>
        <end position="129"/>
    </location>
</feature>
<feature type="transmembrane region" description="Helical" evidence="1">
    <location>
        <begin position="50"/>
        <end position="69"/>
    </location>
</feature>
<feature type="transmembrane region" description="Helical" evidence="1">
    <location>
        <begin position="141"/>
        <end position="162"/>
    </location>
</feature>
<dbReference type="Proteomes" id="UP001432000">
    <property type="component" value="Chromosome"/>
</dbReference>
<dbReference type="PANTHER" id="PTHR34989:SF1">
    <property type="entry name" value="PROTEIN HDED"/>
    <property type="match status" value="1"/>
</dbReference>
<protein>
    <submittedName>
        <fullName evidence="2">HdeD family acid-resistance protein</fullName>
    </submittedName>
</protein>
<feature type="transmembrane region" description="Helical" evidence="1">
    <location>
        <begin position="23"/>
        <end position="44"/>
    </location>
</feature>
<evidence type="ECO:0000256" key="1">
    <source>
        <dbReference type="SAM" id="Phobius"/>
    </source>
</evidence>
<keyword evidence="1" id="KW-0472">Membrane</keyword>
<reference evidence="2 3" key="1">
    <citation type="submission" date="2024-03" db="EMBL/GenBank/DDBJ databases">
        <title>Natural products discovery in diverse microorganisms through a two-stage MS feature dereplication strategy.</title>
        <authorList>
            <person name="Zhang R."/>
        </authorList>
    </citation>
    <scope>NUCLEOTIDE SEQUENCE [LARGE SCALE GENOMIC DNA]</scope>
    <source>
        <strain evidence="2 3">18930</strain>
    </source>
</reference>
<keyword evidence="1" id="KW-1133">Transmembrane helix</keyword>
<keyword evidence="3" id="KW-1185">Reference proteome</keyword>
<accession>A0ABZ2PKC8</accession>
<feature type="transmembrane region" description="Helical" evidence="1">
    <location>
        <begin position="168"/>
        <end position="188"/>
    </location>
</feature>
<keyword evidence="1" id="KW-0812">Transmembrane</keyword>
<dbReference type="InterPro" id="IPR052712">
    <property type="entry name" value="Acid_resist_chaperone_HdeD"/>
</dbReference>
<evidence type="ECO:0000313" key="3">
    <source>
        <dbReference type="Proteomes" id="UP001432000"/>
    </source>
</evidence>
<name>A0ABZ2PKC8_9NOCA</name>
<gene>
    <name evidence="2" type="ORF">WDS16_23745</name>
</gene>
<sequence length="201" mass="21567">MSTQPSNPFSTNEETLLRIGKDLWWAVLIRGIFAVIFGIVALAWPAVTVWALVVVFGAYAIVDGLSAIYRAISARKVESGWVWWLLGGLVSLGAGIVAFVWPEITALAAVFVIGIWAIMGGLLEIAGSIRLRKLDGASHWGMLLFAGILELVFGLVLVFFPISGILSIVWLIGVFALVFGVLLVVSAFQVRSAAKKAGVLQ</sequence>
<evidence type="ECO:0000313" key="2">
    <source>
        <dbReference type="EMBL" id="WXG68186.1"/>
    </source>
</evidence>
<dbReference type="PANTHER" id="PTHR34989">
    <property type="entry name" value="PROTEIN HDED"/>
    <property type="match status" value="1"/>
</dbReference>